<dbReference type="EMBL" id="JAGQLH010000046">
    <property type="protein sequence ID" value="MCA9385802.1"/>
    <property type="molecule type" value="Genomic_DNA"/>
</dbReference>
<dbReference type="Proteomes" id="UP000754563">
    <property type="component" value="Unassembled WGS sequence"/>
</dbReference>
<proteinExistence type="predicted"/>
<name>A0A955L827_9BACT</name>
<sequence length="71" mass="7893">MKIPWKLIVFFAAVASAGFVAFDLFFAVGGDETLVQYEIEDIDKTIGEPVLQHIARTSQDSVYVRSEEIGL</sequence>
<evidence type="ECO:0000313" key="1">
    <source>
        <dbReference type="EMBL" id="MCA9385802.1"/>
    </source>
</evidence>
<dbReference type="AlphaFoldDB" id="A0A955L827"/>
<accession>A0A955L827</accession>
<reference evidence="1" key="1">
    <citation type="submission" date="2020-04" db="EMBL/GenBank/DDBJ databases">
        <authorList>
            <person name="Zhang T."/>
        </authorList>
    </citation>
    <scope>NUCLEOTIDE SEQUENCE</scope>
    <source>
        <strain evidence="1">HKST-UBA11</strain>
    </source>
</reference>
<gene>
    <name evidence="1" type="ORF">KC717_04085</name>
</gene>
<protein>
    <submittedName>
        <fullName evidence="1">Uncharacterized protein</fullName>
    </submittedName>
</protein>
<organism evidence="1 2">
    <name type="scientific">Candidatus Dojkabacteria bacterium</name>
    <dbReference type="NCBI Taxonomy" id="2099670"/>
    <lineage>
        <taxon>Bacteria</taxon>
        <taxon>Candidatus Dojkabacteria</taxon>
    </lineage>
</organism>
<comment type="caution">
    <text evidence="1">The sequence shown here is derived from an EMBL/GenBank/DDBJ whole genome shotgun (WGS) entry which is preliminary data.</text>
</comment>
<evidence type="ECO:0000313" key="2">
    <source>
        <dbReference type="Proteomes" id="UP000754563"/>
    </source>
</evidence>
<reference evidence="1" key="2">
    <citation type="journal article" date="2021" name="Microbiome">
        <title>Successional dynamics and alternative stable states in a saline activated sludge microbial community over 9 years.</title>
        <authorList>
            <person name="Wang Y."/>
            <person name="Ye J."/>
            <person name="Ju F."/>
            <person name="Liu L."/>
            <person name="Boyd J.A."/>
            <person name="Deng Y."/>
            <person name="Parks D.H."/>
            <person name="Jiang X."/>
            <person name="Yin X."/>
            <person name="Woodcroft B.J."/>
            <person name="Tyson G.W."/>
            <person name="Hugenholtz P."/>
            <person name="Polz M.F."/>
            <person name="Zhang T."/>
        </authorList>
    </citation>
    <scope>NUCLEOTIDE SEQUENCE</scope>
    <source>
        <strain evidence="1">HKST-UBA11</strain>
    </source>
</reference>